<dbReference type="EMBL" id="CP089274">
    <property type="protein sequence ID" value="USP72808.1"/>
    <property type="molecule type" value="Genomic_DNA"/>
</dbReference>
<dbReference type="GO" id="GO:0006508">
    <property type="term" value="P:proteolysis"/>
    <property type="evidence" value="ECO:0007669"/>
    <property type="project" value="InterPro"/>
</dbReference>
<dbReference type="SUPFAM" id="SSF52129">
    <property type="entry name" value="Caspase-like"/>
    <property type="match status" value="1"/>
</dbReference>
<evidence type="ECO:0000256" key="2">
    <source>
        <dbReference type="ARBA" id="ARBA00022703"/>
    </source>
</evidence>
<dbReference type="VEuPathDB" id="FungiDB:yc1106_00082"/>
<dbReference type="InterPro" id="IPR029030">
    <property type="entry name" value="Caspase-like_dom_sf"/>
</dbReference>
<keyword evidence="3" id="KW-0378">Hydrolase</keyword>
<dbReference type="GO" id="GO:0006915">
    <property type="term" value="P:apoptotic process"/>
    <property type="evidence" value="ECO:0007669"/>
    <property type="project" value="UniProtKB-KW"/>
</dbReference>
<reference evidence="6" key="1">
    <citation type="submission" date="2021-12" db="EMBL/GenBank/DDBJ databases">
        <title>Curvularia clavata genome.</title>
        <authorList>
            <person name="Cao Y."/>
        </authorList>
    </citation>
    <scope>NUCLEOTIDE SEQUENCE</scope>
    <source>
        <strain evidence="6">Yc1106</strain>
    </source>
</reference>
<dbReference type="Proteomes" id="UP001056012">
    <property type="component" value="Chromosome 1"/>
</dbReference>
<dbReference type="AlphaFoldDB" id="A0A9Q8Z1U8"/>
<keyword evidence="2" id="KW-0053">Apoptosis</keyword>
<keyword evidence="7" id="KW-1185">Reference proteome</keyword>
<dbReference type="PANTHER" id="PTHR48104:SF30">
    <property type="entry name" value="METACASPASE-1"/>
    <property type="match status" value="1"/>
</dbReference>
<dbReference type="InterPro" id="IPR011600">
    <property type="entry name" value="Pept_C14_caspase"/>
</dbReference>
<dbReference type="Pfam" id="PF00656">
    <property type="entry name" value="Peptidase_C14"/>
    <property type="match status" value="1"/>
</dbReference>
<feature type="domain" description="Peptidase C14 caspase" evidence="5">
    <location>
        <begin position="22"/>
        <end position="270"/>
    </location>
</feature>
<proteinExistence type="inferred from homology"/>
<keyword evidence="4" id="KW-0865">Zymogen</keyword>
<dbReference type="InterPro" id="IPR050452">
    <property type="entry name" value="Metacaspase"/>
</dbReference>
<name>A0A9Q8Z1U8_CURCL</name>
<keyword evidence="3" id="KW-0788">Thiol protease</keyword>
<gene>
    <name evidence="6" type="ORF">yc1106_00082</name>
</gene>
<organism evidence="6 7">
    <name type="scientific">Curvularia clavata</name>
    <dbReference type="NCBI Taxonomy" id="95742"/>
    <lineage>
        <taxon>Eukaryota</taxon>
        <taxon>Fungi</taxon>
        <taxon>Dikarya</taxon>
        <taxon>Ascomycota</taxon>
        <taxon>Pezizomycotina</taxon>
        <taxon>Dothideomycetes</taxon>
        <taxon>Pleosporomycetidae</taxon>
        <taxon>Pleosporales</taxon>
        <taxon>Pleosporineae</taxon>
        <taxon>Pleosporaceae</taxon>
        <taxon>Curvularia</taxon>
    </lineage>
</organism>
<accession>A0A9Q8Z1U8</accession>
<keyword evidence="3" id="KW-0645">Protease</keyword>
<evidence type="ECO:0000256" key="4">
    <source>
        <dbReference type="ARBA" id="ARBA00023145"/>
    </source>
</evidence>
<protein>
    <recommendedName>
        <fullName evidence="5">Peptidase C14 caspase domain-containing protein</fullName>
    </recommendedName>
</protein>
<evidence type="ECO:0000256" key="1">
    <source>
        <dbReference type="ARBA" id="ARBA00009005"/>
    </source>
</evidence>
<evidence type="ECO:0000313" key="7">
    <source>
        <dbReference type="Proteomes" id="UP001056012"/>
    </source>
</evidence>
<dbReference type="GO" id="GO:0005737">
    <property type="term" value="C:cytoplasm"/>
    <property type="evidence" value="ECO:0007669"/>
    <property type="project" value="TreeGrafter"/>
</dbReference>
<dbReference type="Gene3D" id="3.40.50.1460">
    <property type="match status" value="1"/>
</dbReference>
<evidence type="ECO:0000259" key="5">
    <source>
        <dbReference type="Pfam" id="PF00656"/>
    </source>
</evidence>
<sequence>MEYYAQNFDVPHTPPLSPSGAKRALLIGSPTGGLSGPETDLVTIEQVLRRYSFSCTICFLEGRSKFPATRNGIFAAWEQLLQQTSPGDAVVIYYSGHGGLFEKDKNDVSNKRWRLQFIVPLDFDRTTPGDFRGITDVEISSFLMQLTKRTDNVTVILDCCHSANMARGPTRAKALLPRDYPEVWRHIQAMLHQKTIGTDFFLEGNPNVVRFVGATASGSAYEKTFSNGRCMGAFTEAITEALELALHTAPYTQLSWRRILDHVRDRMSRTLPEQYVDVEGPAKRFCFTTSLETQSESLPISMVRGGVDLVLAGGWLHGVSNGDRYAILPYNEYKPTSAKRIATAKVRRVGVSYSEVSVEWEHRFNALPEGAHAILCGKALNRLPIAVHGDGQLQKAMVSHIDQSKYLRNAEPSEQISSLAIVRKENSNIEMKTSVGILRRWAVESADELQQAVEKSMTVLTNLAKAQHLLTLKSRIPWNHGLKVEYGFVDGGVRRPLTDPNYVLSVGQRIYISTRNTSRATVFVWIFELLADNVVLLSNLTPSGREIPAGGHYKFGEVDLTDKLIGSELLWPNHVPADQEIHVNEVVVVTDRMIDLHCLETDSTLREHPKHRERIETELEDIVEQIGHGGVRTWQESEESYKPLKFDVMGLSYKLTPRERHQNTKDG</sequence>
<dbReference type="GO" id="GO:0004197">
    <property type="term" value="F:cysteine-type endopeptidase activity"/>
    <property type="evidence" value="ECO:0007669"/>
    <property type="project" value="InterPro"/>
</dbReference>
<dbReference type="PANTHER" id="PTHR48104">
    <property type="entry name" value="METACASPASE-4"/>
    <property type="match status" value="1"/>
</dbReference>
<evidence type="ECO:0000256" key="3">
    <source>
        <dbReference type="ARBA" id="ARBA00022807"/>
    </source>
</evidence>
<dbReference type="OrthoDB" id="3223806at2759"/>
<comment type="similarity">
    <text evidence="1">Belongs to the peptidase C14B family.</text>
</comment>
<evidence type="ECO:0000313" key="6">
    <source>
        <dbReference type="EMBL" id="USP72808.1"/>
    </source>
</evidence>